<evidence type="ECO:0000313" key="2">
    <source>
        <dbReference type="Proteomes" id="UP001162992"/>
    </source>
</evidence>
<keyword evidence="2" id="KW-1185">Reference proteome</keyword>
<gene>
    <name evidence="1" type="ORF">O6H91_06G047900</name>
</gene>
<evidence type="ECO:0000313" key="1">
    <source>
        <dbReference type="EMBL" id="KAJ7552258.1"/>
    </source>
</evidence>
<dbReference type="EMBL" id="CM055097">
    <property type="protein sequence ID" value="KAJ7552258.1"/>
    <property type="molecule type" value="Genomic_DNA"/>
</dbReference>
<dbReference type="Proteomes" id="UP001162992">
    <property type="component" value="Chromosome 6"/>
</dbReference>
<comment type="caution">
    <text evidence="1">The sequence shown here is derived from an EMBL/GenBank/DDBJ whole genome shotgun (WGS) entry which is preliminary data.</text>
</comment>
<sequence>MQEYLSKAKRQSFSAMVLRGISSSFFYTNSTCRCGFFSIECGFFSKFNLVAGFSKSSSLGRRRSYGSHLSYFSHPSNSRFVQKPRPSLRGFSVTMAAAPSLDSSQKMVLVPIATGTEEMEAVILIDILRRAGSEVTVASVEETLQIVASRNVKLVADSLISECEKSKYDLVVLPGGMPGAERLRDSQVLKKIVQQLAEEGRLYAAICAAPAVALEPWGLLKGLKATCHPSFTKKLQISEALELRVVKDGLATTSRGPGTAIEFALALVEQLYNKQKVEELSKALVLRTQSKFGPAKRDYNSTKWFSASEGKVPLVLVPIAHGSEEMEAVIIIDILRRAAADVVVGSVEETLQITASRKVQIIADKFVKDLLNSKFDVVILPGGMPGAQRLRDSEELSTILKEQAEGNRAYGAICAAPAVVLEAKNLLKGKKATSYPAFADKLSDKSASDARVVIDGLVATSQGPGTAMEYALSIVEKLFGQEKAANIAEAMVFPYQ</sequence>
<proteinExistence type="predicted"/>
<reference evidence="2" key="1">
    <citation type="journal article" date="2024" name="Proc. Natl. Acad. Sci. U.S.A.">
        <title>Extraordinary preservation of gene collinearity over three hundred million years revealed in homosporous lycophytes.</title>
        <authorList>
            <person name="Li C."/>
            <person name="Wickell D."/>
            <person name="Kuo L.Y."/>
            <person name="Chen X."/>
            <person name="Nie B."/>
            <person name="Liao X."/>
            <person name="Peng D."/>
            <person name="Ji J."/>
            <person name="Jenkins J."/>
            <person name="Williams M."/>
            <person name="Shu S."/>
            <person name="Plott C."/>
            <person name="Barry K."/>
            <person name="Rajasekar S."/>
            <person name="Grimwood J."/>
            <person name="Han X."/>
            <person name="Sun S."/>
            <person name="Hou Z."/>
            <person name="He W."/>
            <person name="Dai G."/>
            <person name="Sun C."/>
            <person name="Schmutz J."/>
            <person name="Leebens-Mack J.H."/>
            <person name="Li F.W."/>
            <person name="Wang L."/>
        </authorList>
    </citation>
    <scope>NUCLEOTIDE SEQUENCE [LARGE SCALE GENOMIC DNA]</scope>
    <source>
        <strain evidence="2">cv. PW_Plant_1</strain>
    </source>
</reference>
<name>A0ACC2DDE0_DIPCM</name>
<protein>
    <submittedName>
        <fullName evidence="1">Uncharacterized protein</fullName>
    </submittedName>
</protein>
<organism evidence="1 2">
    <name type="scientific">Diphasiastrum complanatum</name>
    <name type="common">Issler's clubmoss</name>
    <name type="synonym">Lycopodium complanatum</name>
    <dbReference type="NCBI Taxonomy" id="34168"/>
    <lineage>
        <taxon>Eukaryota</taxon>
        <taxon>Viridiplantae</taxon>
        <taxon>Streptophyta</taxon>
        <taxon>Embryophyta</taxon>
        <taxon>Tracheophyta</taxon>
        <taxon>Lycopodiopsida</taxon>
        <taxon>Lycopodiales</taxon>
        <taxon>Lycopodiaceae</taxon>
        <taxon>Lycopodioideae</taxon>
        <taxon>Diphasiastrum</taxon>
    </lineage>
</organism>
<accession>A0ACC2DDE0</accession>